<feature type="domain" description="Dynamin N-terminal" evidence="6">
    <location>
        <begin position="33"/>
        <end position="238"/>
    </location>
</feature>
<dbReference type="InterPro" id="IPR045063">
    <property type="entry name" value="Dynamin_N"/>
</dbReference>
<sequence>MSSFNEIESLKSLNSDLKKQQARWSESEQKLSIGIMGQVKAGKSSFLNALLFNGKPILPEAATPKTANLTRISYGEQYTLKVDYYSKQEWIAIQELAEVQSQSVEVKVAKELVTMASCIDKSELDRCLKLNTESIVADSLDGLQGILNQYTGNDGSHTPLVKSTEILLPIDELNGFEVVDTPGMNDPVASRTQRTREYMANCDVVFFLSRASQFLDKADEDLLRNQLPNKGVKRLVVVAGQFDSAIIDDGYDRESLDETLSNLYKRLTRQSRNKAEELVASKMELNDNQSQMVIDSLSNPVFASTFAYGYAHWEEANWTDSMKHSYSEIIEIAEDEWDYEFTREDWLKIGNFDELTQHFVQARKERQEILDEQKRSYLPDAYNALIREYNRLEGSIEQRISLLQTKEVADIEAEQVTFEQKAISLASILSFTLTKAKNEAKQQADELLIQLKHDQTSFSQIATRTGTREEEYSYQVSTSKWYNPFSWGSSRTVYRTRTVSYDYLSAHDAIEQVNAYGRESARQIVNIFSKLISPTELKFKLKAALLSELDTRSETFEPMVFKSMLESFISKLALPSFDIELGDTTSAIASNFNGEITSTTDMNSLKEHLSISLANVLKLVQSEFEIQFNQVISALEIAGDSLEDDLTADLQVELAKLKQQIFDKENEIAGYQDYLVQVGSEKSSIEEKLAAL</sequence>
<dbReference type="Proteomes" id="UP000180133">
    <property type="component" value="Unassembled WGS sequence"/>
</dbReference>
<dbReference type="Gene3D" id="3.40.50.300">
    <property type="entry name" value="P-loop containing nucleotide triphosphate hydrolases"/>
    <property type="match status" value="1"/>
</dbReference>
<dbReference type="Pfam" id="PF00350">
    <property type="entry name" value="Dynamin_N"/>
    <property type="match status" value="1"/>
</dbReference>
<dbReference type="SUPFAM" id="SSF52540">
    <property type="entry name" value="P-loop containing nucleoside triphosphate hydrolases"/>
    <property type="match status" value="1"/>
</dbReference>
<evidence type="ECO:0000313" key="7">
    <source>
        <dbReference type="EMBL" id="OHY95383.1"/>
    </source>
</evidence>
<evidence type="ECO:0000259" key="6">
    <source>
        <dbReference type="Pfam" id="PF00350"/>
    </source>
</evidence>
<dbReference type="InterPro" id="IPR027417">
    <property type="entry name" value="P-loop_NTPase"/>
</dbReference>
<keyword evidence="2" id="KW-0547">Nucleotide-binding</keyword>
<evidence type="ECO:0000256" key="5">
    <source>
        <dbReference type="ARBA" id="ARBA00023136"/>
    </source>
</evidence>
<keyword evidence="4" id="KW-0342">GTP-binding</keyword>
<name>A0ABX3DC32_9VIBR</name>
<dbReference type="RefSeq" id="WP_071235591.1">
    <property type="nucleotide sequence ID" value="NZ_KV861321.1"/>
</dbReference>
<evidence type="ECO:0000256" key="3">
    <source>
        <dbReference type="ARBA" id="ARBA00022801"/>
    </source>
</evidence>
<dbReference type="EMBL" id="MKFT01000003">
    <property type="protein sequence ID" value="OHY95383.1"/>
    <property type="molecule type" value="Genomic_DNA"/>
</dbReference>
<keyword evidence="3" id="KW-0378">Hydrolase</keyword>
<dbReference type="InterPro" id="IPR027094">
    <property type="entry name" value="Mitofusin_fam"/>
</dbReference>
<dbReference type="PANTHER" id="PTHR10465:SF0">
    <property type="entry name" value="SARCALUMENIN"/>
    <property type="match status" value="1"/>
</dbReference>
<accession>A0ABX3DC32</accession>
<comment type="subcellular location">
    <subcellularLocation>
        <location evidence="1">Membrane</location>
    </subcellularLocation>
</comment>
<reference evidence="7 8" key="1">
    <citation type="submission" date="2016-09" db="EMBL/GenBank/DDBJ databases">
        <title>Isolation, identification and antibiotic sensitivity analysis of bacterial pathogen from juvenile Hippocampus erectus with tail-rotted disease.</title>
        <authorList>
            <person name="Yang Q."/>
        </authorList>
    </citation>
    <scope>NUCLEOTIDE SEQUENCE [LARGE SCALE GENOMIC DNA]</scope>
    <source>
        <strain evidence="7 8">HM-10</strain>
    </source>
</reference>
<evidence type="ECO:0000256" key="1">
    <source>
        <dbReference type="ARBA" id="ARBA00004370"/>
    </source>
</evidence>
<gene>
    <name evidence="7" type="ORF">BI375_14110</name>
</gene>
<protein>
    <recommendedName>
        <fullName evidence="6">Dynamin N-terminal domain-containing protein</fullName>
    </recommendedName>
</protein>
<keyword evidence="8" id="KW-1185">Reference proteome</keyword>
<evidence type="ECO:0000256" key="2">
    <source>
        <dbReference type="ARBA" id="ARBA00022741"/>
    </source>
</evidence>
<proteinExistence type="predicted"/>
<evidence type="ECO:0000256" key="4">
    <source>
        <dbReference type="ARBA" id="ARBA00023134"/>
    </source>
</evidence>
<organism evidence="7 8">
    <name type="scientific">Vibrio rotiferianus</name>
    <dbReference type="NCBI Taxonomy" id="190895"/>
    <lineage>
        <taxon>Bacteria</taxon>
        <taxon>Pseudomonadati</taxon>
        <taxon>Pseudomonadota</taxon>
        <taxon>Gammaproteobacteria</taxon>
        <taxon>Vibrionales</taxon>
        <taxon>Vibrionaceae</taxon>
        <taxon>Vibrio</taxon>
    </lineage>
</organism>
<dbReference type="PANTHER" id="PTHR10465">
    <property type="entry name" value="TRANSMEMBRANE GTPASE FZO1"/>
    <property type="match status" value="1"/>
</dbReference>
<keyword evidence="5" id="KW-0472">Membrane</keyword>
<comment type="caution">
    <text evidence="7">The sequence shown here is derived from an EMBL/GenBank/DDBJ whole genome shotgun (WGS) entry which is preliminary data.</text>
</comment>
<evidence type="ECO:0000313" key="8">
    <source>
        <dbReference type="Proteomes" id="UP000180133"/>
    </source>
</evidence>